<protein>
    <submittedName>
        <fullName evidence="1">Uncharacterized protein</fullName>
    </submittedName>
</protein>
<reference evidence="1 2" key="1">
    <citation type="journal article" date="2013" name="Proc. Natl. Acad. Sci. U.S.A.">
        <title>Genome of an arbuscular mycorrhizal fungus provides insight into the oldest plant symbiosis.</title>
        <authorList>
            <person name="Tisserant E."/>
            <person name="Malbreil M."/>
            <person name="Kuo A."/>
            <person name="Kohler A."/>
            <person name="Symeonidi A."/>
            <person name="Balestrini R."/>
            <person name="Charron P."/>
            <person name="Duensing N."/>
            <person name="Frei Dit Frey N."/>
            <person name="Gianinazzi-Pearson V."/>
            <person name="Gilbert L.B."/>
            <person name="Handa Y."/>
            <person name="Herr J.R."/>
            <person name="Hijri M."/>
            <person name="Koul R."/>
            <person name="Kawaguchi M."/>
            <person name="Krajinski F."/>
            <person name="Lammers P.J."/>
            <person name="Masclaux F.G."/>
            <person name="Murat C."/>
            <person name="Morin E."/>
            <person name="Ndikumana S."/>
            <person name="Pagni M."/>
            <person name="Petitpierre D."/>
            <person name="Requena N."/>
            <person name="Rosikiewicz P."/>
            <person name="Riley R."/>
            <person name="Saito K."/>
            <person name="San Clemente H."/>
            <person name="Shapiro H."/>
            <person name="van Tuinen D."/>
            <person name="Becard G."/>
            <person name="Bonfante P."/>
            <person name="Paszkowski U."/>
            <person name="Shachar-Hill Y.Y."/>
            <person name="Tuskan G.A."/>
            <person name="Young P.W."/>
            <person name="Sanders I.R."/>
            <person name="Henrissat B."/>
            <person name="Rensing S.A."/>
            <person name="Grigoriev I.V."/>
            <person name="Corradi N."/>
            <person name="Roux C."/>
            <person name="Martin F."/>
        </authorList>
    </citation>
    <scope>NUCLEOTIDE SEQUENCE [LARGE SCALE GENOMIC DNA]</scope>
    <source>
        <strain evidence="1 2">DAOM 197198</strain>
    </source>
</reference>
<accession>A0A2P4PK68</accession>
<evidence type="ECO:0000313" key="2">
    <source>
        <dbReference type="Proteomes" id="UP000018888"/>
    </source>
</evidence>
<dbReference type="AlphaFoldDB" id="A0A2P4PK68"/>
<sequence length="651" mass="75522">MVKGVSIKLTPDYAITEDLAVLDGYKHREIGLSRTCLKRYNYDVHESCEHIALTCDGKNCSISVRLLWRNRLDYKTLLSCLPNESMDILRANNILVPTLKTPFVNYALFCKKFLLDEFFHSGIKKIFNNESSDEKLRIVSNEILKLLVNQVSLKELYVYDLGYLLGFIKNENRFFSSIPHSIIELTISGINIDNLYSLLNNFNELKKLNLSLMSESNYNKFDDLNLSKLEVLIFSNDVIQPTNNTLIRFLDTHGTNIKIFSIKNSDNLLNNYIARSCQNIKEIYTGLDSHTNLEIFEMFIKELQYLESIKINISGNSNEREIFEIIKDCSQENFYKIELKYLDNAISTLLPADLSTFILGWKERKSHKLSIIFDNTTLSSENMDCSISVRLLWRNRLDYKTLLSCLPNESMDILRANNILVPTLKTPFVNYALFCKKFLLDEFFHSGIKKIFNNESSDEKLRIVSNEILKLLVNQVSLKELYVYDLGYLLGFIKNENRFFSSIPHSIIELTISGINIDNLYSLLNNFNELKKLNLSLMSESNYNKFNELNLSKLESCQNIKEIYTGLDSHTNLEIFEMFIKELQYLENNAISTLLTADLNTFILDWKERKSHKLSIIFDNTTLSSENMDVLNEYTNLGIINYIVKKPRLLS</sequence>
<organism evidence="1 2">
    <name type="scientific">Rhizophagus irregularis (strain DAOM 181602 / DAOM 197198 / MUCL 43194)</name>
    <name type="common">Arbuscular mycorrhizal fungus</name>
    <name type="synonym">Glomus intraradices</name>
    <dbReference type="NCBI Taxonomy" id="747089"/>
    <lineage>
        <taxon>Eukaryota</taxon>
        <taxon>Fungi</taxon>
        <taxon>Fungi incertae sedis</taxon>
        <taxon>Mucoromycota</taxon>
        <taxon>Glomeromycotina</taxon>
        <taxon>Glomeromycetes</taxon>
        <taxon>Glomerales</taxon>
        <taxon>Glomeraceae</taxon>
        <taxon>Rhizophagus</taxon>
    </lineage>
</organism>
<dbReference type="EMBL" id="AUPC02000206">
    <property type="protein sequence ID" value="POG65789.1"/>
    <property type="molecule type" value="Genomic_DNA"/>
</dbReference>
<dbReference type="Proteomes" id="UP000018888">
    <property type="component" value="Unassembled WGS sequence"/>
</dbReference>
<evidence type="ECO:0000313" key="1">
    <source>
        <dbReference type="EMBL" id="POG65789.1"/>
    </source>
</evidence>
<reference evidence="1 2" key="2">
    <citation type="journal article" date="2018" name="New Phytol.">
        <title>High intraspecific genome diversity in the model arbuscular mycorrhizal symbiont Rhizophagus irregularis.</title>
        <authorList>
            <person name="Chen E.C.H."/>
            <person name="Morin E."/>
            <person name="Beaudet D."/>
            <person name="Noel J."/>
            <person name="Yildirir G."/>
            <person name="Ndikumana S."/>
            <person name="Charron P."/>
            <person name="St-Onge C."/>
            <person name="Giorgi J."/>
            <person name="Kruger M."/>
            <person name="Marton T."/>
            <person name="Ropars J."/>
            <person name="Grigoriev I.V."/>
            <person name="Hainaut M."/>
            <person name="Henrissat B."/>
            <person name="Roux C."/>
            <person name="Martin F."/>
            <person name="Corradi N."/>
        </authorList>
    </citation>
    <scope>NUCLEOTIDE SEQUENCE [LARGE SCALE GENOMIC DNA]</scope>
    <source>
        <strain evidence="1 2">DAOM 197198</strain>
    </source>
</reference>
<keyword evidence="2" id="KW-1185">Reference proteome</keyword>
<proteinExistence type="predicted"/>
<comment type="caution">
    <text evidence="1">The sequence shown here is derived from an EMBL/GenBank/DDBJ whole genome shotgun (WGS) entry which is preliminary data.</text>
</comment>
<dbReference type="VEuPathDB" id="FungiDB:RhiirFUN_014550"/>
<gene>
    <name evidence="1" type="ORF">GLOIN_2v1781358</name>
</gene>
<name>A0A2P4PK68_RHIID</name>